<dbReference type="EMBL" id="BARW01008083">
    <property type="protein sequence ID" value="GAI80126.1"/>
    <property type="molecule type" value="Genomic_DNA"/>
</dbReference>
<feature type="non-terminal residue" evidence="1">
    <location>
        <position position="1"/>
    </location>
</feature>
<accession>X1SLV6</accession>
<proteinExistence type="predicted"/>
<sequence length="86" mass="9163">SIVSPMLSRLLGLGAEMPDTVEIGLAVVTYLAYLQSQYDTFCLDFSLEYLTSAVYISSSGCTLTFGAKSEGSLCAFSLWDTDGDGV</sequence>
<reference evidence="1" key="1">
    <citation type="journal article" date="2014" name="Front. Microbiol.">
        <title>High frequency of phylogenetically diverse reductive dehalogenase-homologous genes in deep subseafloor sedimentary metagenomes.</title>
        <authorList>
            <person name="Kawai M."/>
            <person name="Futagami T."/>
            <person name="Toyoda A."/>
            <person name="Takaki Y."/>
            <person name="Nishi S."/>
            <person name="Hori S."/>
            <person name="Arai W."/>
            <person name="Tsubouchi T."/>
            <person name="Morono Y."/>
            <person name="Uchiyama I."/>
            <person name="Ito T."/>
            <person name="Fujiyama A."/>
            <person name="Inagaki F."/>
            <person name="Takami H."/>
        </authorList>
    </citation>
    <scope>NUCLEOTIDE SEQUENCE</scope>
    <source>
        <strain evidence="1">Expedition CK06-06</strain>
    </source>
</reference>
<gene>
    <name evidence="1" type="ORF">S12H4_16676</name>
</gene>
<dbReference type="AlphaFoldDB" id="X1SLV6"/>
<organism evidence="1">
    <name type="scientific">marine sediment metagenome</name>
    <dbReference type="NCBI Taxonomy" id="412755"/>
    <lineage>
        <taxon>unclassified sequences</taxon>
        <taxon>metagenomes</taxon>
        <taxon>ecological metagenomes</taxon>
    </lineage>
</organism>
<name>X1SLV6_9ZZZZ</name>
<comment type="caution">
    <text evidence="1">The sequence shown here is derived from an EMBL/GenBank/DDBJ whole genome shotgun (WGS) entry which is preliminary data.</text>
</comment>
<evidence type="ECO:0000313" key="1">
    <source>
        <dbReference type="EMBL" id="GAI80126.1"/>
    </source>
</evidence>
<protein>
    <submittedName>
        <fullName evidence="1">Uncharacterized protein</fullName>
    </submittedName>
</protein>